<gene>
    <name evidence="1" type="ORF">LEBEIBBM_00019</name>
</gene>
<dbReference type="EMBL" id="MT631630">
    <property type="protein sequence ID" value="QNO55804.1"/>
    <property type="molecule type" value="Genomic_DNA"/>
</dbReference>
<evidence type="ECO:0000313" key="1">
    <source>
        <dbReference type="EMBL" id="QNO55804.1"/>
    </source>
</evidence>
<name>A0A7G9Z6C0_9EURY</name>
<organism evidence="1">
    <name type="scientific">Candidatus Methanophaga sp. ANME-1 ERB7</name>
    <dbReference type="NCBI Taxonomy" id="2759913"/>
    <lineage>
        <taxon>Archaea</taxon>
        <taxon>Methanobacteriati</taxon>
        <taxon>Methanobacteriota</taxon>
        <taxon>Stenosarchaea group</taxon>
        <taxon>Methanomicrobia</taxon>
        <taxon>Candidatus Methanophagales</taxon>
        <taxon>Candidatus Methanophagaceae</taxon>
        <taxon>Candidatus Methanophaga</taxon>
    </lineage>
</organism>
<proteinExistence type="predicted"/>
<accession>A0A7G9Z6C0</accession>
<sequence length="119" mass="13900">MLQKTQIISYLSLPCTKKILRSPPHIGGRNMGARIIAFACKLDGLNLEKAKATGKRYYKRCAPHDFNFLEVLTWVRWVYGKDKIFWNCTIPKDLNICNESKCPLRNLKQFKRGERKLKL</sequence>
<dbReference type="AlphaFoldDB" id="A0A7G9Z6C0"/>
<reference evidence="1" key="1">
    <citation type="submission" date="2020-06" db="EMBL/GenBank/DDBJ databases">
        <title>Unique genomic features of the anaerobic methanotrophic archaea.</title>
        <authorList>
            <person name="Chadwick G.L."/>
            <person name="Skennerton C.T."/>
            <person name="Laso-Perez R."/>
            <person name="Leu A.O."/>
            <person name="Speth D.R."/>
            <person name="Yu H."/>
            <person name="Morgan-Lang C."/>
            <person name="Hatzenpichler R."/>
            <person name="Goudeau D."/>
            <person name="Malmstrom R."/>
            <person name="Brazelton W.J."/>
            <person name="Woyke T."/>
            <person name="Hallam S.J."/>
            <person name="Tyson G.W."/>
            <person name="Wegener G."/>
            <person name="Boetius A."/>
            <person name="Orphan V."/>
        </authorList>
    </citation>
    <scope>NUCLEOTIDE SEQUENCE</scope>
</reference>
<protein>
    <submittedName>
        <fullName evidence="1">Uncharacterized protein</fullName>
    </submittedName>
</protein>